<evidence type="ECO:0000313" key="2">
    <source>
        <dbReference type="EMBL" id="GFG35064.1"/>
    </source>
</evidence>
<evidence type="ECO:0000256" key="1">
    <source>
        <dbReference type="ARBA" id="ARBA00023239"/>
    </source>
</evidence>
<protein>
    <submittedName>
        <fullName evidence="2">Uncharacterized protein</fullName>
    </submittedName>
</protein>
<dbReference type="GO" id="GO:0061928">
    <property type="term" value="F:glutathione specific gamma-glutamylcyclotransferase activity"/>
    <property type="evidence" value="ECO:0007669"/>
    <property type="project" value="InterPro"/>
</dbReference>
<comment type="caution">
    <text evidence="2">The sequence shown here is derived from an EMBL/GenBank/DDBJ whole genome shotgun (WGS) entry which is preliminary data.</text>
</comment>
<dbReference type="InParanoid" id="A0A6L2PS83"/>
<gene>
    <name evidence="2" type="ORF">Cfor_05073</name>
</gene>
<keyword evidence="3" id="KW-1185">Reference proteome</keyword>
<dbReference type="GO" id="GO:0006751">
    <property type="term" value="P:glutathione catabolic process"/>
    <property type="evidence" value="ECO:0007669"/>
    <property type="project" value="InterPro"/>
</dbReference>
<dbReference type="AlphaFoldDB" id="A0A6L2PS83"/>
<dbReference type="PANTHER" id="PTHR12192:SF26">
    <property type="entry name" value="GLUTATHIONE-SPECIFIC GAMMA-GLUTAMYLCYCLOTRANSFERASE 1"/>
    <property type="match status" value="1"/>
</dbReference>
<feature type="non-terminal residue" evidence="2">
    <location>
        <position position="60"/>
    </location>
</feature>
<keyword evidence="1" id="KW-0456">Lyase</keyword>
<organism evidence="2 3">
    <name type="scientific">Coptotermes formosanus</name>
    <name type="common">Formosan subterranean termite</name>
    <dbReference type="NCBI Taxonomy" id="36987"/>
    <lineage>
        <taxon>Eukaryota</taxon>
        <taxon>Metazoa</taxon>
        <taxon>Ecdysozoa</taxon>
        <taxon>Arthropoda</taxon>
        <taxon>Hexapoda</taxon>
        <taxon>Insecta</taxon>
        <taxon>Pterygota</taxon>
        <taxon>Neoptera</taxon>
        <taxon>Polyneoptera</taxon>
        <taxon>Dictyoptera</taxon>
        <taxon>Blattodea</taxon>
        <taxon>Blattoidea</taxon>
        <taxon>Termitoidae</taxon>
        <taxon>Rhinotermitidae</taxon>
        <taxon>Coptotermes</taxon>
    </lineage>
</organism>
<sequence>MQQEEQVTGNPAPLRIWVFGYGSLCWSPGFKYEKSLIGYVKGFSRKFWQGNTTHRGTKDK</sequence>
<dbReference type="PANTHER" id="PTHR12192">
    <property type="entry name" value="CATION TRANSPORT PROTEIN CHAC-RELATED"/>
    <property type="match status" value="1"/>
</dbReference>
<proteinExistence type="predicted"/>
<dbReference type="OrthoDB" id="1933483at2759"/>
<dbReference type="GO" id="GO:0005737">
    <property type="term" value="C:cytoplasm"/>
    <property type="evidence" value="ECO:0007669"/>
    <property type="project" value="TreeGrafter"/>
</dbReference>
<evidence type="ECO:0000313" key="3">
    <source>
        <dbReference type="Proteomes" id="UP000502823"/>
    </source>
</evidence>
<dbReference type="Proteomes" id="UP000502823">
    <property type="component" value="Unassembled WGS sequence"/>
</dbReference>
<dbReference type="EMBL" id="BLKM01011979">
    <property type="protein sequence ID" value="GFG35064.1"/>
    <property type="molecule type" value="Genomic_DNA"/>
</dbReference>
<name>A0A6L2PS83_COPFO</name>
<reference evidence="3" key="1">
    <citation type="submission" date="2020-01" db="EMBL/GenBank/DDBJ databases">
        <title>Draft genome sequence of the Termite Coptotermes fromosanus.</title>
        <authorList>
            <person name="Itakura S."/>
            <person name="Yosikawa Y."/>
            <person name="Umezawa K."/>
        </authorList>
    </citation>
    <scope>NUCLEOTIDE SEQUENCE [LARGE SCALE GENOMIC DNA]</scope>
</reference>
<dbReference type="Pfam" id="PF04752">
    <property type="entry name" value="ChaC"/>
    <property type="match status" value="1"/>
</dbReference>
<dbReference type="InterPro" id="IPR006840">
    <property type="entry name" value="ChaC"/>
</dbReference>
<accession>A0A6L2PS83</accession>